<evidence type="ECO:0000256" key="1">
    <source>
        <dbReference type="ARBA" id="ARBA00004651"/>
    </source>
</evidence>
<sequence>MDERAVEDRWLKDNKLLGQLVGVWPNQNRFVKYFARFVIFVVINLTNMAQISRVVMFFSLDTLTDQMPFLVLGFGILIKQYNYVLNEDKLKELLDGIVSDWLIERPKEELDILEMYSKKARALSSFYKISILSSLIMFLLLPTIPPIMDFVVPLNTSRERILIYPSYYFVDEQEYYYPILAHTVLSAIILGCVYVACDLNLVHVVQHACALLAISGYRLKHAMDDVDLYSDTCNDVSVDKAYAKVVRSIHAHKRANEYVRKVDACHVHYFFIAVACVVMVFTVTFIKVTTMELGSRYLTFCMFIVGQLVHVLFLTIMGQFAIDSNEEVFQKICEARWYHGTTKTQTLYLLVLRKCLSPTKLTGGGLIVLNLDSFLQILKASFSYYTVLKSS</sequence>
<keyword evidence="2" id="KW-1003">Cell membrane</keyword>
<feature type="transmembrane region" description="Helical" evidence="10">
    <location>
        <begin position="267"/>
        <end position="286"/>
    </location>
</feature>
<feature type="transmembrane region" description="Helical" evidence="10">
    <location>
        <begin position="125"/>
        <end position="144"/>
    </location>
</feature>
<feature type="transmembrane region" description="Helical" evidence="10">
    <location>
        <begin position="298"/>
        <end position="322"/>
    </location>
</feature>
<evidence type="ECO:0000256" key="9">
    <source>
        <dbReference type="ARBA" id="ARBA00023224"/>
    </source>
</evidence>
<keyword evidence="9 10" id="KW-0807">Transducer</keyword>
<comment type="caution">
    <text evidence="10">Lacks conserved residue(s) required for the propagation of feature annotation.</text>
</comment>
<feature type="transmembrane region" description="Helical" evidence="10">
    <location>
        <begin position="175"/>
        <end position="196"/>
    </location>
</feature>
<keyword evidence="12" id="KW-1185">Reference proteome</keyword>
<evidence type="ECO:0000256" key="6">
    <source>
        <dbReference type="ARBA" id="ARBA00022989"/>
    </source>
</evidence>
<comment type="similarity">
    <text evidence="10">Belongs to the insect chemoreceptor superfamily. Heteromeric odorant receptor channel (TC 1.A.69) family.</text>
</comment>
<evidence type="ECO:0000256" key="4">
    <source>
        <dbReference type="ARBA" id="ARBA00022692"/>
    </source>
</evidence>
<dbReference type="PANTHER" id="PTHR21137:SF35">
    <property type="entry name" value="ODORANT RECEPTOR 19A-RELATED"/>
    <property type="match status" value="1"/>
</dbReference>
<evidence type="ECO:0000256" key="3">
    <source>
        <dbReference type="ARBA" id="ARBA00022606"/>
    </source>
</evidence>
<gene>
    <name evidence="11" type="ORF">XYLVIOL_LOCUS10805</name>
</gene>
<keyword evidence="6 10" id="KW-1133">Transmembrane helix</keyword>
<dbReference type="Pfam" id="PF02949">
    <property type="entry name" value="7tm_6"/>
    <property type="match status" value="1"/>
</dbReference>
<evidence type="ECO:0000256" key="5">
    <source>
        <dbReference type="ARBA" id="ARBA00022725"/>
    </source>
</evidence>
<dbReference type="PANTHER" id="PTHR21137">
    <property type="entry name" value="ODORANT RECEPTOR"/>
    <property type="match status" value="1"/>
</dbReference>
<keyword evidence="8 10" id="KW-0675">Receptor</keyword>
<keyword evidence="4 10" id="KW-0812">Transmembrane</keyword>
<dbReference type="InterPro" id="IPR004117">
    <property type="entry name" value="7tm6_olfct_rcpt"/>
</dbReference>
<comment type="caution">
    <text evidence="11">The sequence shown here is derived from an EMBL/GenBank/DDBJ whole genome shotgun (WGS) entry which is preliminary data.</text>
</comment>
<evidence type="ECO:0000256" key="8">
    <source>
        <dbReference type="ARBA" id="ARBA00023170"/>
    </source>
</evidence>
<dbReference type="EMBL" id="CAXAJV020001301">
    <property type="protein sequence ID" value="CAL7951961.1"/>
    <property type="molecule type" value="Genomic_DNA"/>
</dbReference>
<feature type="transmembrane region" description="Helical" evidence="10">
    <location>
        <begin position="66"/>
        <end position="84"/>
    </location>
</feature>
<evidence type="ECO:0000256" key="2">
    <source>
        <dbReference type="ARBA" id="ARBA00022475"/>
    </source>
</evidence>
<organism evidence="11 12">
    <name type="scientific">Xylocopa violacea</name>
    <name type="common">Violet carpenter bee</name>
    <name type="synonym">Apis violacea</name>
    <dbReference type="NCBI Taxonomy" id="135666"/>
    <lineage>
        <taxon>Eukaryota</taxon>
        <taxon>Metazoa</taxon>
        <taxon>Ecdysozoa</taxon>
        <taxon>Arthropoda</taxon>
        <taxon>Hexapoda</taxon>
        <taxon>Insecta</taxon>
        <taxon>Pterygota</taxon>
        <taxon>Neoptera</taxon>
        <taxon>Endopterygota</taxon>
        <taxon>Hymenoptera</taxon>
        <taxon>Apocrita</taxon>
        <taxon>Aculeata</taxon>
        <taxon>Apoidea</taxon>
        <taxon>Anthophila</taxon>
        <taxon>Apidae</taxon>
        <taxon>Xylocopa</taxon>
        <taxon>Xylocopa</taxon>
    </lineage>
</organism>
<evidence type="ECO:0000256" key="10">
    <source>
        <dbReference type="RuleBase" id="RU351113"/>
    </source>
</evidence>
<keyword evidence="5 10" id="KW-0552">Olfaction</keyword>
<comment type="subcellular location">
    <subcellularLocation>
        <location evidence="1 10">Cell membrane</location>
        <topology evidence="1 10">Multi-pass membrane protein</topology>
    </subcellularLocation>
</comment>
<evidence type="ECO:0000313" key="11">
    <source>
        <dbReference type="EMBL" id="CAL7951961.1"/>
    </source>
</evidence>
<keyword evidence="3 10" id="KW-0716">Sensory transduction</keyword>
<dbReference type="Proteomes" id="UP001642520">
    <property type="component" value="Unassembled WGS sequence"/>
</dbReference>
<reference evidence="11 12" key="1">
    <citation type="submission" date="2024-08" db="EMBL/GenBank/DDBJ databases">
        <authorList>
            <person name="Will J Nash"/>
            <person name="Angela Man"/>
            <person name="Seanna McTaggart"/>
            <person name="Kendall Baker"/>
            <person name="Tom Barker"/>
            <person name="Leah Catchpole"/>
            <person name="Alex Durrant"/>
            <person name="Karim Gharbi"/>
            <person name="Naomi Irish"/>
            <person name="Gemy Kaithakottil"/>
            <person name="Debby Ku"/>
            <person name="Aaliyah Providence"/>
            <person name="Felix Shaw"/>
            <person name="David Swarbreck"/>
            <person name="Chris Watkins"/>
            <person name="Ann M. McCartney"/>
            <person name="Giulio Formenti"/>
            <person name="Alice Mouton"/>
            <person name="Noel Vella"/>
            <person name="Bjorn M von Reumont"/>
            <person name="Adriana Vella"/>
            <person name="Wilfried Haerty"/>
        </authorList>
    </citation>
    <scope>NUCLEOTIDE SEQUENCE [LARGE SCALE GENOMIC DNA]</scope>
</reference>
<evidence type="ECO:0000256" key="7">
    <source>
        <dbReference type="ARBA" id="ARBA00023136"/>
    </source>
</evidence>
<feature type="transmembrane region" description="Helical" evidence="10">
    <location>
        <begin position="37"/>
        <end position="60"/>
    </location>
</feature>
<proteinExistence type="inferred from homology"/>
<accession>A0ABP1PIP9</accession>
<protein>
    <recommendedName>
        <fullName evidence="10">Odorant receptor</fullName>
    </recommendedName>
</protein>
<evidence type="ECO:0000313" key="12">
    <source>
        <dbReference type="Proteomes" id="UP001642520"/>
    </source>
</evidence>
<keyword evidence="7 10" id="KW-0472">Membrane</keyword>
<name>A0ABP1PIP9_XYLVO</name>